<feature type="region of interest" description="Disordered" evidence="1">
    <location>
        <begin position="1"/>
        <end position="80"/>
    </location>
</feature>
<organism evidence="2">
    <name type="scientific">Streptomyces globisporus</name>
    <dbReference type="NCBI Taxonomy" id="1908"/>
    <lineage>
        <taxon>Bacteria</taxon>
        <taxon>Bacillati</taxon>
        <taxon>Actinomycetota</taxon>
        <taxon>Actinomycetes</taxon>
        <taxon>Kitasatosporales</taxon>
        <taxon>Streptomycetaceae</taxon>
        <taxon>Streptomyces</taxon>
    </lineage>
</organism>
<evidence type="ECO:0000256" key="1">
    <source>
        <dbReference type="SAM" id="MobiDB-lite"/>
    </source>
</evidence>
<comment type="caution">
    <text evidence="2">The sequence shown here is derived from an EMBL/GenBank/DDBJ whole genome shotgun (WGS) entry which is preliminary data.</text>
</comment>
<feature type="compositionally biased region" description="Basic and acidic residues" evidence="1">
    <location>
        <begin position="38"/>
        <end position="47"/>
    </location>
</feature>
<name>A0A927BJQ3_STRGL</name>
<dbReference type="EMBL" id="JACWUS010000001">
    <property type="protein sequence ID" value="MBD2828102.1"/>
    <property type="molecule type" value="Genomic_DNA"/>
</dbReference>
<feature type="compositionally biased region" description="Basic and acidic residues" evidence="1">
    <location>
        <begin position="1"/>
        <end position="21"/>
    </location>
</feature>
<accession>A0A927BJQ3</accession>
<evidence type="ECO:0000313" key="2">
    <source>
        <dbReference type="EMBL" id="MBD2828102.1"/>
    </source>
</evidence>
<proteinExistence type="predicted"/>
<protein>
    <submittedName>
        <fullName evidence="2">Uncharacterized protein</fullName>
    </submittedName>
</protein>
<dbReference type="AlphaFoldDB" id="A0A927BJQ3"/>
<gene>
    <name evidence="2" type="ORF">ID875_06640</name>
</gene>
<reference evidence="2" key="1">
    <citation type="journal article" date="2020" name="PLoS ONE">
        <title>Isolation and characterization of Streptomyces bacteriophages and Streptomyces strains encoding biosynthetic arsenals: Streptomyces strains and phages for antibiotic discovery.</title>
        <authorList>
            <person name="Montano E.T."/>
            <person name="Nideffer J.F."/>
            <person name="Brumage L."/>
            <person name="Erb M."/>
            <person name="Derman A.I."/>
            <person name="Davis J.P."/>
            <person name="Estrada E."/>
            <person name="Fu S."/>
            <person name="Le D."/>
            <person name="Vuppala A."/>
            <person name="Tran C."/>
            <person name="Luterstein E."/>
            <person name="Lakkaraju S."/>
            <person name="Panchagnula S."/>
            <person name="Ren C."/>
            <person name="Doan J."/>
            <person name="Tran S."/>
            <person name="Soriano J."/>
            <person name="Fujita Y."/>
            <person name="Gutala P."/>
            <person name="Fujii Q."/>
            <person name="Lee M."/>
            <person name="Bui A."/>
            <person name="Villarreal C."/>
            <person name="Shing S.R."/>
            <person name="Kim S."/>
            <person name="Freeman D."/>
            <person name="Racha V."/>
            <person name="Ho A."/>
            <person name="Kumar P."/>
            <person name="Falah K."/>
            <person name="Dawson T."/>
            <person name="Enustun E."/>
            <person name="Prichard A."/>
            <person name="Gomez A."/>
            <person name="Khanna K."/>
            <person name="Trigg S."/>
            <person name="Fernandez L."/>
            <person name="Pogliano K."/>
            <person name="Pogliano J."/>
        </authorList>
    </citation>
    <scope>NUCLEOTIDE SEQUENCE</scope>
    <source>
        <strain evidence="2">QF2</strain>
    </source>
</reference>
<feature type="compositionally biased region" description="Gly residues" evidence="1">
    <location>
        <begin position="58"/>
        <end position="72"/>
    </location>
</feature>
<feature type="compositionally biased region" description="Low complexity" evidence="1">
    <location>
        <begin position="22"/>
        <end position="36"/>
    </location>
</feature>
<sequence>MQRGEGQQKARREEQQGEGERGNAPCRRCAAAGPAAQEEERAGHADSGDDGLIDEVGQGRGGDPGHLSGLGGADECERGQ</sequence>